<dbReference type="OrthoDB" id="193339at2759"/>
<evidence type="ECO:0000313" key="3">
    <source>
        <dbReference type="EMBL" id="VEU37517.1"/>
    </source>
</evidence>
<keyword evidence="4" id="KW-1185">Reference proteome</keyword>
<dbReference type="InterPro" id="IPR005181">
    <property type="entry name" value="SASA"/>
</dbReference>
<organism evidence="3 4">
    <name type="scientific">Pseudo-nitzschia multistriata</name>
    <dbReference type="NCBI Taxonomy" id="183589"/>
    <lineage>
        <taxon>Eukaryota</taxon>
        <taxon>Sar</taxon>
        <taxon>Stramenopiles</taxon>
        <taxon>Ochrophyta</taxon>
        <taxon>Bacillariophyta</taxon>
        <taxon>Bacillariophyceae</taxon>
        <taxon>Bacillariophycidae</taxon>
        <taxon>Bacillariales</taxon>
        <taxon>Bacillariaceae</taxon>
        <taxon>Pseudo-nitzschia</taxon>
    </lineage>
</organism>
<reference evidence="3 4" key="1">
    <citation type="submission" date="2019-01" db="EMBL/GenBank/DDBJ databases">
        <authorList>
            <person name="Ferrante I. M."/>
        </authorList>
    </citation>
    <scope>NUCLEOTIDE SEQUENCE [LARGE SCALE GENOMIC DNA]</scope>
    <source>
        <strain evidence="3 4">B856</strain>
    </source>
</reference>
<evidence type="ECO:0000313" key="4">
    <source>
        <dbReference type="Proteomes" id="UP000291116"/>
    </source>
</evidence>
<dbReference type="EMBL" id="CAACVS010000129">
    <property type="protein sequence ID" value="VEU37517.1"/>
    <property type="molecule type" value="Genomic_DNA"/>
</dbReference>
<accession>A0A448Z653</accession>
<protein>
    <recommendedName>
        <fullName evidence="2">Sialate O-acetylesterase domain-containing protein</fullName>
    </recommendedName>
</protein>
<proteinExistence type="predicted"/>
<dbReference type="Pfam" id="PF03629">
    <property type="entry name" value="SASA"/>
    <property type="match status" value="1"/>
</dbReference>
<dbReference type="PANTHER" id="PTHR22901">
    <property type="entry name" value="SIALATE O-ACETYLESTERASE"/>
    <property type="match status" value="1"/>
</dbReference>
<dbReference type="AlphaFoldDB" id="A0A448Z653"/>
<keyword evidence="1" id="KW-0378">Hydrolase</keyword>
<dbReference type="GO" id="GO:0001681">
    <property type="term" value="F:sialate O-acetylesterase activity"/>
    <property type="evidence" value="ECO:0007669"/>
    <property type="project" value="InterPro"/>
</dbReference>
<gene>
    <name evidence="3" type="ORF">PSNMU_V1.4_AUG-EV-PASAV3_0043170</name>
</gene>
<evidence type="ECO:0000259" key="2">
    <source>
        <dbReference type="Pfam" id="PF03629"/>
    </source>
</evidence>
<feature type="domain" description="Sialate O-acetylesterase" evidence="2">
    <location>
        <begin position="123"/>
        <end position="372"/>
    </location>
</feature>
<dbReference type="SUPFAM" id="SSF52266">
    <property type="entry name" value="SGNH hydrolase"/>
    <property type="match status" value="1"/>
</dbReference>
<dbReference type="InterPro" id="IPR036514">
    <property type="entry name" value="SGNH_hydro_sf"/>
</dbReference>
<evidence type="ECO:0000256" key="1">
    <source>
        <dbReference type="ARBA" id="ARBA00022801"/>
    </source>
</evidence>
<name>A0A448Z653_9STRA</name>
<dbReference type="Gene3D" id="3.40.50.1110">
    <property type="entry name" value="SGNH hydrolase"/>
    <property type="match status" value="1"/>
</dbReference>
<dbReference type="GO" id="GO:0005975">
    <property type="term" value="P:carbohydrate metabolic process"/>
    <property type="evidence" value="ECO:0007669"/>
    <property type="project" value="TreeGrafter"/>
</dbReference>
<dbReference type="Proteomes" id="UP000291116">
    <property type="component" value="Unassembled WGS sequence"/>
</dbReference>
<dbReference type="InterPro" id="IPR039329">
    <property type="entry name" value="SIAE"/>
</dbReference>
<sequence length="547" mass="58955">MMMTILCGKVPLAQLPTLSVVVLSLLIIQNFTTRCEANLKLPTFVASHMVLQREPLSSRIWGWADPGSLVRVSLDSKIYTDTNAQPDGSWIIELPPQPAGSDHKILIADGETSITLQDVAFGDVYLCSGQSNMELSLPAVFNASAEIEDSSNYPNLRLATVDKVTSDTPQKDAPSKSPDYAWARSGPDAMNLNDTFKYYSATCYFFGRELYKALDSEIPIGLVTSCWGGQTVETFSSPDALADKSCGGTRPVHGTDGGGGRNGTTVVTSGPGPRPTQLWNAMIHPLVNMRFAGSVWYQGESNAFDPESYACRFPAMIRDWRLKFGLSDLSFFFVQLAGFHGTKDDWPGLRAAQMAATQLPRVGYAAAIDLGDPSSPSSAIHPRRKLEVGRRLSLSARTIQYGERGGLVSTGPILAGVQQLPTFSTTHTIRLSFSPGTADGLHVHGSPECSLCCEKLPFRVLDANGTWSRVDGAEVRDSEIDLSSNVGPVFGVRYAWELYPECLVYNGEGGPDDHAGIAGAPWEWCSEPSGDPAWTGTACKVPASAKG</sequence>
<dbReference type="PANTHER" id="PTHR22901:SF0">
    <property type="entry name" value="SIALATE O-ACETYLESTERASE"/>
    <property type="match status" value="1"/>
</dbReference>